<sequence length="468" mass="52139">MQSPLAIALVAAALGLADARAQEEPAGAQTISRPPIKMNRWQEDWSALRDPSLRTEPLDGLKYIALSDMNPARYLSLGLTLRERFETNDAPGLGTGGTSRDSYVLQRLQLHADLHLDHDWRIFTQLDDDRAFDKQVRSSADQDRVDLRLAFAEYVGRFSSGTLKARVGRQDFAFDIQRFVSSRDGPNVRQSFDAVWADWETADWRFIAFVSEPVQYKDGHDFDDSANGTFRFHTLRVERHVLGDNELSAYWSLYERASARYGDAVGYERRNAWDARFAGRAGDIDWDAEAMVQAGRVGASTIRAWNVGARTGYTLSDVAWQPRAGLQFDAASGDRRHGDRIEGTFNPLFPNGYYFTLGSYTGDANLLHLKPSVTLRPAHDFSVAGAVGLLWREATADAVYLQPNIPVAGTAGGGHRWTGSYAQLRMDYAVDRNIGTALEAVDYKVGDTLRHAGGHDSTYVGVEFKVSW</sequence>
<dbReference type="InterPro" id="IPR025388">
    <property type="entry name" value="Alginate_export_dom"/>
</dbReference>
<evidence type="ECO:0000313" key="3">
    <source>
        <dbReference type="Proteomes" id="UP001139353"/>
    </source>
</evidence>
<gene>
    <name evidence="2" type="ORF">LPC04_15630</name>
</gene>
<evidence type="ECO:0000313" key="2">
    <source>
        <dbReference type="EMBL" id="MCK9687142.1"/>
    </source>
</evidence>
<dbReference type="EMBL" id="JAJLJH010000003">
    <property type="protein sequence ID" value="MCK9687142.1"/>
    <property type="molecule type" value="Genomic_DNA"/>
</dbReference>
<organism evidence="2 3">
    <name type="scientific">Scleromatobacter humisilvae</name>
    <dbReference type="NCBI Taxonomy" id="2897159"/>
    <lineage>
        <taxon>Bacteria</taxon>
        <taxon>Pseudomonadati</taxon>
        <taxon>Pseudomonadota</taxon>
        <taxon>Betaproteobacteria</taxon>
        <taxon>Burkholderiales</taxon>
        <taxon>Sphaerotilaceae</taxon>
        <taxon>Scleromatobacter</taxon>
    </lineage>
</organism>
<dbReference type="AlphaFoldDB" id="A0A9X1YML3"/>
<evidence type="ECO:0000259" key="1">
    <source>
        <dbReference type="Pfam" id="PF13372"/>
    </source>
</evidence>
<protein>
    <submittedName>
        <fullName evidence="2">Alginate export family protein</fullName>
    </submittedName>
</protein>
<name>A0A9X1YML3_9BURK</name>
<dbReference type="RefSeq" id="WP_275683174.1">
    <property type="nucleotide sequence ID" value="NZ_JAJLJH010000003.1"/>
</dbReference>
<accession>A0A9X1YML3</accession>
<feature type="domain" description="Alginate export" evidence="1">
    <location>
        <begin position="74"/>
        <end position="462"/>
    </location>
</feature>
<dbReference type="Proteomes" id="UP001139353">
    <property type="component" value="Unassembled WGS sequence"/>
</dbReference>
<comment type="caution">
    <text evidence="2">The sequence shown here is derived from an EMBL/GenBank/DDBJ whole genome shotgun (WGS) entry which is preliminary data.</text>
</comment>
<proteinExistence type="predicted"/>
<dbReference type="Pfam" id="PF13372">
    <property type="entry name" value="Alginate_exp"/>
    <property type="match status" value="1"/>
</dbReference>
<reference evidence="2" key="1">
    <citation type="submission" date="2021-11" db="EMBL/GenBank/DDBJ databases">
        <title>BS-T2-15 a new species belonging to the Comamonadaceae family isolated from the soil of a French oak forest.</title>
        <authorList>
            <person name="Mieszkin S."/>
            <person name="Alain K."/>
        </authorList>
    </citation>
    <scope>NUCLEOTIDE SEQUENCE</scope>
    <source>
        <strain evidence="2">BS-T2-15</strain>
    </source>
</reference>
<keyword evidence="3" id="KW-1185">Reference proteome</keyword>